<dbReference type="Gene3D" id="3.40.50.300">
    <property type="entry name" value="P-loop containing nucleotide triphosphate hydrolases"/>
    <property type="match status" value="3"/>
</dbReference>
<dbReference type="Gene3D" id="1.10.8.60">
    <property type="match status" value="1"/>
</dbReference>
<organism evidence="10 11">
    <name type="scientific">Caballeronia pedi</name>
    <dbReference type="NCBI Taxonomy" id="1777141"/>
    <lineage>
        <taxon>Bacteria</taxon>
        <taxon>Pseudomonadati</taxon>
        <taxon>Pseudomonadota</taxon>
        <taxon>Betaproteobacteria</taxon>
        <taxon>Burkholderiales</taxon>
        <taxon>Burkholderiaceae</taxon>
        <taxon>Caballeronia</taxon>
    </lineage>
</organism>
<dbReference type="Pfam" id="PF00004">
    <property type="entry name" value="AAA"/>
    <property type="match status" value="1"/>
</dbReference>
<dbReference type="InterPro" id="IPR018368">
    <property type="entry name" value="ClpA/B_CS1"/>
</dbReference>
<evidence type="ECO:0000313" key="10">
    <source>
        <dbReference type="EMBL" id="SAK43333.1"/>
    </source>
</evidence>
<feature type="domain" description="AAA+ ATPase" evidence="8">
    <location>
        <begin position="221"/>
        <end position="365"/>
    </location>
</feature>
<dbReference type="AlphaFoldDB" id="A0A157ZCX8"/>
<evidence type="ECO:0000256" key="5">
    <source>
        <dbReference type="ARBA" id="ARBA00023186"/>
    </source>
</evidence>
<feature type="coiled-coil region" evidence="7">
    <location>
        <begin position="434"/>
        <end position="486"/>
    </location>
</feature>
<dbReference type="CDD" id="cd19499">
    <property type="entry name" value="RecA-like_ClpB_Hsp104-like"/>
    <property type="match status" value="1"/>
</dbReference>
<evidence type="ECO:0000259" key="8">
    <source>
        <dbReference type="SMART" id="SM00382"/>
    </source>
</evidence>
<dbReference type="CDD" id="cd00009">
    <property type="entry name" value="AAA"/>
    <property type="match status" value="1"/>
</dbReference>
<keyword evidence="3" id="KW-0547">Nucleotide-binding</keyword>
<dbReference type="Pfam" id="PF07724">
    <property type="entry name" value="AAA_2"/>
    <property type="match status" value="1"/>
</dbReference>
<dbReference type="Pfam" id="PF10431">
    <property type="entry name" value="ClpB_D2-small"/>
    <property type="match status" value="1"/>
</dbReference>
<dbReference type="GO" id="GO:0016887">
    <property type="term" value="F:ATP hydrolysis activity"/>
    <property type="evidence" value="ECO:0007669"/>
    <property type="project" value="InterPro"/>
</dbReference>
<dbReference type="Pfam" id="PF02861">
    <property type="entry name" value="Clp_N"/>
    <property type="match status" value="1"/>
</dbReference>
<dbReference type="FunFam" id="3.40.50.300:FF:000010">
    <property type="entry name" value="Chaperone clpB 1, putative"/>
    <property type="match status" value="1"/>
</dbReference>
<dbReference type="Gene3D" id="1.10.1780.10">
    <property type="entry name" value="Clp, N-terminal domain"/>
    <property type="match status" value="1"/>
</dbReference>
<dbReference type="Proteomes" id="UP000054911">
    <property type="component" value="Unassembled WGS sequence"/>
</dbReference>
<dbReference type="PRINTS" id="PR00300">
    <property type="entry name" value="CLPPROTEASEA"/>
</dbReference>
<dbReference type="GO" id="GO:0034605">
    <property type="term" value="P:cellular response to heat"/>
    <property type="evidence" value="ECO:0007669"/>
    <property type="project" value="TreeGrafter"/>
</dbReference>
<protein>
    <submittedName>
        <fullName evidence="10">Protease associated ATPase ClpB</fullName>
    </submittedName>
</protein>
<gene>
    <name evidence="10" type="ORF">AWB80_00577</name>
</gene>
<reference evidence="10" key="1">
    <citation type="submission" date="2016-01" db="EMBL/GenBank/DDBJ databases">
        <authorList>
            <person name="Peeters C."/>
        </authorList>
    </citation>
    <scope>NUCLEOTIDE SEQUENCE [LARGE SCALE GENOMIC DNA]</scope>
    <source>
        <strain evidence="10">LMG 29323</strain>
    </source>
</reference>
<evidence type="ECO:0000259" key="9">
    <source>
        <dbReference type="SMART" id="SM01086"/>
    </source>
</evidence>
<dbReference type="GO" id="GO:0006508">
    <property type="term" value="P:proteolysis"/>
    <property type="evidence" value="ECO:0007669"/>
    <property type="project" value="UniProtKB-KW"/>
</dbReference>
<feature type="domain" description="AAA+ ATPase" evidence="8">
    <location>
        <begin position="611"/>
        <end position="750"/>
    </location>
</feature>
<evidence type="ECO:0000256" key="6">
    <source>
        <dbReference type="ARBA" id="ARBA00025613"/>
    </source>
</evidence>
<evidence type="ECO:0000256" key="2">
    <source>
        <dbReference type="ARBA" id="ARBA00022737"/>
    </source>
</evidence>
<accession>A0A157ZCX8</accession>
<sequence length="882" mass="95452">MLLVELKPLVGRLNGFCKQALEDGVGVCVSRGHYEITVEHLLVKLFDDQQADIALLLRQQDVEAALVKRAINLSLEQMKSGNAGRPAFSPLLLELLQDAWLISSVDLQEPRIRSGAVLLAFLARPTYYATGDYAAPLRALNRETLIRSFDAVCGGSVEAGTREALGDGASDASAPASGDGSAIARFCENFTEKARAGKLDPVFGRDAEIRQMVDILARRRKNNPICVGDPGVGKTAVVEGLALRVVEGDVPDSLRDVTILGLDMGLLQAGASVKGEFENRLKGVITEVKASAKPIILFIDEAHTLIGAGGQAGTSDAANLLKPALARGELRTIAATTWAEYKKYFEKDAALARRFQLVKLDEPDLDTAVLILRGLKEKYEDVHKVVLRDDAIVAAAELSSRYITGRQLPDKAVDLLDTACARVKVLQSAKPDVLENTERRIQALQREKSGLERDADNQQPVDLARLREIDEELPKLDAQAEALRAVWQQQRDAARALLDARAARHEAKANGVPADTLESLSQEIAAAAVAFKTAQGDQPLVHIDVDPDVVARVISDWTGIPVGKMLRDQAQSVMRMADTLKARIRGQDHAMDQIAEVLKTAKSGLKDPDQPMGVFLLAGPSGVGKTETALSVADILFGDEKSTTVINMSEFQEKHNVSRLIGSPPGYVGYGEGGVLTEAVRQRPYSVVLLDEVEKAHLDVMNLFYQVFDKGMLSDGEGKEIDFSNTVIFLTSNLATDVITEMTAGEDKPDAATLLSAVRPILSNHFKPALLARMTVIPYFALATDALSGIVRLKLDKIVKRIAHNNKMRFSYTDAVVAQIAARCTEVETGARNIDFILRGTVLPLMSQELLTRMGEGVALPEVALDVNESGDFAVSFPGAPA</sequence>
<keyword evidence="10" id="KW-0378">Hydrolase</keyword>
<dbReference type="GO" id="GO:0008233">
    <property type="term" value="F:peptidase activity"/>
    <property type="evidence" value="ECO:0007669"/>
    <property type="project" value="UniProtKB-KW"/>
</dbReference>
<dbReference type="NCBIfam" id="TIGR03345">
    <property type="entry name" value="VI_ClpV1"/>
    <property type="match status" value="1"/>
</dbReference>
<dbReference type="EMBL" id="FCOE02000002">
    <property type="protein sequence ID" value="SAK43333.1"/>
    <property type="molecule type" value="Genomic_DNA"/>
</dbReference>
<dbReference type="GO" id="GO:0005737">
    <property type="term" value="C:cytoplasm"/>
    <property type="evidence" value="ECO:0007669"/>
    <property type="project" value="TreeGrafter"/>
</dbReference>
<dbReference type="SUPFAM" id="SSF52540">
    <property type="entry name" value="P-loop containing nucleoside triphosphate hydrolases"/>
    <property type="match status" value="2"/>
</dbReference>
<comment type="caution">
    <text evidence="10">The sequence shown here is derived from an EMBL/GenBank/DDBJ whole genome shotgun (WGS) entry which is preliminary data.</text>
</comment>
<dbReference type="FunFam" id="3.40.50.300:FF:000025">
    <property type="entry name" value="ATP-dependent Clp protease subunit"/>
    <property type="match status" value="1"/>
</dbReference>
<evidence type="ECO:0000256" key="3">
    <source>
        <dbReference type="ARBA" id="ARBA00022741"/>
    </source>
</evidence>
<evidence type="ECO:0000256" key="1">
    <source>
        <dbReference type="ARBA" id="ARBA00008675"/>
    </source>
</evidence>
<dbReference type="InterPro" id="IPR050130">
    <property type="entry name" value="ClpA_ClpB"/>
</dbReference>
<evidence type="ECO:0000313" key="11">
    <source>
        <dbReference type="Proteomes" id="UP000054911"/>
    </source>
</evidence>
<comment type="similarity">
    <text evidence="1">Belongs to the ClpA/ClpB family.</text>
</comment>
<keyword evidence="7" id="KW-0175">Coiled coil</keyword>
<dbReference type="SMART" id="SM00382">
    <property type="entry name" value="AAA"/>
    <property type="match status" value="2"/>
</dbReference>
<evidence type="ECO:0000256" key="4">
    <source>
        <dbReference type="ARBA" id="ARBA00022840"/>
    </source>
</evidence>
<dbReference type="STRING" id="1777141.AWB80_00577"/>
<keyword evidence="10" id="KW-0645">Protease</keyword>
<dbReference type="SMART" id="SM01086">
    <property type="entry name" value="ClpB_D2-small"/>
    <property type="match status" value="1"/>
</dbReference>
<dbReference type="PROSITE" id="PS00870">
    <property type="entry name" value="CLPAB_1"/>
    <property type="match status" value="1"/>
</dbReference>
<dbReference type="InterPro" id="IPR001270">
    <property type="entry name" value="ClpA/B"/>
</dbReference>
<keyword evidence="2" id="KW-0677">Repeat</keyword>
<comment type="function">
    <text evidence="6">Part of a stress-induced multi-chaperone system, it is involved in the recovery of the cell from heat-induced damage, in cooperation with DnaK, DnaJ and GrpE. Acts before DnaK, in the processing of protein aggregates. Protein binding stimulates the ATPase activity; ATP hydrolysis unfolds the denatured protein aggregates, which probably helps expose new hydrophobic binding sites on the surface of ClpB-bound aggregates, contributing to the solubilization and refolding of denatured protein aggregates by DnaK.</text>
</comment>
<dbReference type="InterPro" id="IPR019489">
    <property type="entry name" value="Clp_ATPase_C"/>
</dbReference>
<name>A0A157ZCX8_9BURK</name>
<keyword evidence="4" id="KW-0067">ATP-binding</keyword>
<dbReference type="OrthoDB" id="9803641at2"/>
<dbReference type="PANTHER" id="PTHR11638:SF181">
    <property type="entry name" value="ATPASE SUBUNIT OF ATP-DEPENDENT PROTEASE"/>
    <property type="match status" value="1"/>
</dbReference>
<dbReference type="InterPro" id="IPR036628">
    <property type="entry name" value="Clp_N_dom_sf"/>
</dbReference>
<dbReference type="GO" id="GO:0005524">
    <property type="term" value="F:ATP binding"/>
    <property type="evidence" value="ECO:0007669"/>
    <property type="project" value="UniProtKB-KW"/>
</dbReference>
<dbReference type="InterPro" id="IPR017729">
    <property type="entry name" value="ATPase_T6SS_ClpV1"/>
</dbReference>
<dbReference type="InterPro" id="IPR003593">
    <property type="entry name" value="AAA+_ATPase"/>
</dbReference>
<feature type="domain" description="Clp ATPase C-terminal" evidence="9">
    <location>
        <begin position="782"/>
        <end position="873"/>
    </location>
</feature>
<dbReference type="InterPro" id="IPR041546">
    <property type="entry name" value="ClpA/ClpB_AAA_lid"/>
</dbReference>
<dbReference type="InterPro" id="IPR003959">
    <property type="entry name" value="ATPase_AAA_core"/>
</dbReference>
<dbReference type="SUPFAM" id="SSF81923">
    <property type="entry name" value="Double Clp-N motif"/>
    <property type="match status" value="1"/>
</dbReference>
<dbReference type="Pfam" id="PF17871">
    <property type="entry name" value="AAA_lid_9"/>
    <property type="match status" value="1"/>
</dbReference>
<dbReference type="InterPro" id="IPR004176">
    <property type="entry name" value="Clp_R_N"/>
</dbReference>
<dbReference type="InterPro" id="IPR027417">
    <property type="entry name" value="P-loop_NTPase"/>
</dbReference>
<evidence type="ECO:0000256" key="7">
    <source>
        <dbReference type="SAM" id="Coils"/>
    </source>
</evidence>
<dbReference type="RefSeq" id="WP_061173148.1">
    <property type="nucleotide sequence ID" value="NZ_FCOE02000002.1"/>
</dbReference>
<keyword evidence="5" id="KW-0143">Chaperone</keyword>
<proteinExistence type="inferred from homology"/>
<keyword evidence="11" id="KW-1185">Reference proteome</keyword>
<dbReference type="PANTHER" id="PTHR11638">
    <property type="entry name" value="ATP-DEPENDENT CLP PROTEASE"/>
    <property type="match status" value="1"/>
</dbReference>